<dbReference type="InterPro" id="IPR006694">
    <property type="entry name" value="Fatty_acid_hydroxylase"/>
</dbReference>
<evidence type="ECO:0000259" key="8">
    <source>
        <dbReference type="Pfam" id="PF04116"/>
    </source>
</evidence>
<keyword evidence="4" id="KW-0560">Oxidoreductase</keyword>
<evidence type="ECO:0000256" key="1">
    <source>
        <dbReference type="ARBA" id="ARBA00004127"/>
    </source>
</evidence>
<keyword evidence="2 7" id="KW-0812">Transmembrane</keyword>
<feature type="transmembrane region" description="Helical" evidence="7">
    <location>
        <begin position="161"/>
        <end position="190"/>
    </location>
</feature>
<keyword evidence="5" id="KW-0443">Lipid metabolism</keyword>
<gene>
    <name evidence="9" type="ORF">CH367_07720</name>
</gene>
<evidence type="ECO:0000256" key="5">
    <source>
        <dbReference type="ARBA" id="ARBA00023098"/>
    </source>
</evidence>
<protein>
    <submittedName>
        <fullName evidence="9">Sterol desaturase</fullName>
    </submittedName>
</protein>
<feature type="transmembrane region" description="Helical" evidence="7">
    <location>
        <begin position="97"/>
        <end position="120"/>
    </location>
</feature>
<sequence>MDLNLVVLFIPCLFVLIVVEVLYSLYRGIPAYRWNDSLNNLATGISNQIFIVLFHTITIAGYLWIYHHWRIFDLPAWPGEPLWWMPTRDLFGISSKYMSFIIVALTWIVCLFVYEFAYYWNHRFSHEINFLWAGHIVHHQSEEYNLGVAFRQASFRGLFTWVFYLPLAWIGFPPVVMIFNAQFSLIYQFLIHTKFVSKMPHWFESIFNTPSHHRVHHGRNPRYIDKNYGGMFIFFDKWFGTFEPETETPVYGIPTPLKSFNPLWANFHYWWEMIQSAKKFSNWKERVNVFFASPGSTNETKADDGDTFRREKDVYHEKDKLGIFEKFDISLSRGILFYVLFWSFAAILISFLALWNVGRIPETILHNVFFASVLTFVCVGGICDRKKWVLFLEPIRLLYLCLTFFQWFGVSNPSFVLLGFHLISFVWFFIFYRKSADPRQTGADFEKRKSETRIEESAAL</sequence>
<evidence type="ECO:0000256" key="4">
    <source>
        <dbReference type="ARBA" id="ARBA00023002"/>
    </source>
</evidence>
<dbReference type="PANTHER" id="PTHR21624:SF1">
    <property type="entry name" value="ALKYLGLYCEROL MONOOXYGENASE"/>
    <property type="match status" value="1"/>
</dbReference>
<dbReference type="InterPro" id="IPR051689">
    <property type="entry name" value="Sterol_desaturase/TMEM195"/>
</dbReference>
<accession>A0ABX4NN56</accession>
<feature type="transmembrane region" description="Helical" evidence="7">
    <location>
        <begin position="364"/>
        <end position="383"/>
    </location>
</feature>
<feature type="transmembrane region" description="Helical" evidence="7">
    <location>
        <begin position="335"/>
        <end position="358"/>
    </location>
</feature>
<feature type="domain" description="Fatty acid hydroxylase" evidence="8">
    <location>
        <begin position="107"/>
        <end position="241"/>
    </location>
</feature>
<dbReference type="Proteomes" id="UP000231879">
    <property type="component" value="Unassembled WGS sequence"/>
</dbReference>
<evidence type="ECO:0000313" key="9">
    <source>
        <dbReference type="EMBL" id="PJZ58261.1"/>
    </source>
</evidence>
<name>A0ABX4NN56_9LEPT</name>
<keyword evidence="6 7" id="KW-0472">Membrane</keyword>
<dbReference type="RefSeq" id="WP_100761895.1">
    <property type="nucleotide sequence ID" value="NZ_NPDS01000002.1"/>
</dbReference>
<feature type="transmembrane region" description="Helical" evidence="7">
    <location>
        <begin position="5"/>
        <end position="25"/>
    </location>
</feature>
<evidence type="ECO:0000256" key="7">
    <source>
        <dbReference type="SAM" id="Phobius"/>
    </source>
</evidence>
<dbReference type="PANTHER" id="PTHR21624">
    <property type="entry name" value="STEROL DESATURASE-RELATED PROTEIN"/>
    <property type="match status" value="1"/>
</dbReference>
<keyword evidence="10" id="KW-1185">Reference proteome</keyword>
<reference evidence="9 10" key="1">
    <citation type="submission" date="2017-07" db="EMBL/GenBank/DDBJ databases">
        <title>Leptospira spp. isolated from tropical soils.</title>
        <authorList>
            <person name="Thibeaux R."/>
            <person name="Iraola G."/>
            <person name="Ferres I."/>
            <person name="Bierque E."/>
            <person name="Girault D."/>
            <person name="Soupe-Gilbert M.-E."/>
            <person name="Picardeau M."/>
            <person name="Goarant C."/>
        </authorList>
    </citation>
    <scope>NUCLEOTIDE SEQUENCE [LARGE SCALE GENOMIC DNA]</scope>
    <source>
        <strain evidence="9 10">FH4-C-A1</strain>
    </source>
</reference>
<evidence type="ECO:0000256" key="6">
    <source>
        <dbReference type="ARBA" id="ARBA00023136"/>
    </source>
</evidence>
<feature type="transmembrane region" description="Helical" evidence="7">
    <location>
        <begin position="390"/>
        <end position="408"/>
    </location>
</feature>
<evidence type="ECO:0000313" key="10">
    <source>
        <dbReference type="Proteomes" id="UP000231879"/>
    </source>
</evidence>
<dbReference type="EMBL" id="NPDS01000002">
    <property type="protein sequence ID" value="PJZ58261.1"/>
    <property type="molecule type" value="Genomic_DNA"/>
</dbReference>
<feature type="transmembrane region" description="Helical" evidence="7">
    <location>
        <begin position="414"/>
        <end position="432"/>
    </location>
</feature>
<organism evidence="9 10">
    <name type="scientific">Leptospira barantonii</name>
    <dbReference type="NCBI Taxonomy" id="2023184"/>
    <lineage>
        <taxon>Bacteria</taxon>
        <taxon>Pseudomonadati</taxon>
        <taxon>Spirochaetota</taxon>
        <taxon>Spirochaetia</taxon>
        <taxon>Leptospirales</taxon>
        <taxon>Leptospiraceae</taxon>
        <taxon>Leptospira</taxon>
    </lineage>
</organism>
<proteinExistence type="predicted"/>
<comment type="caution">
    <text evidence="9">The sequence shown here is derived from an EMBL/GenBank/DDBJ whole genome shotgun (WGS) entry which is preliminary data.</text>
</comment>
<dbReference type="Pfam" id="PF04116">
    <property type="entry name" value="FA_hydroxylase"/>
    <property type="match status" value="1"/>
</dbReference>
<keyword evidence="3 7" id="KW-1133">Transmembrane helix</keyword>
<evidence type="ECO:0000256" key="3">
    <source>
        <dbReference type="ARBA" id="ARBA00022989"/>
    </source>
</evidence>
<evidence type="ECO:0000256" key="2">
    <source>
        <dbReference type="ARBA" id="ARBA00022692"/>
    </source>
</evidence>
<feature type="transmembrane region" description="Helical" evidence="7">
    <location>
        <begin position="45"/>
        <end position="65"/>
    </location>
</feature>
<comment type="subcellular location">
    <subcellularLocation>
        <location evidence="1">Endomembrane system</location>
        <topology evidence="1">Multi-pass membrane protein</topology>
    </subcellularLocation>
</comment>